<gene>
    <name evidence="1" type="ORF">SAMEA4412677_01518</name>
</gene>
<accession>A0A239XG75</accession>
<dbReference type="Proteomes" id="UP000215196">
    <property type="component" value="Chromosome 1"/>
</dbReference>
<evidence type="ECO:0000313" key="2">
    <source>
        <dbReference type="Proteomes" id="UP000215196"/>
    </source>
</evidence>
<keyword evidence="2" id="KW-1185">Reference proteome</keyword>
<sequence length="186" mass="21648">MNLENFQNHIDAYKAHDQILDAADYLIRSLGLDHQNFAGFSFRPELSATSILLTAEGEIGARQTVKIPKNLFDFDLSLVLNMMAHEMLHVRQKAPESLVEDKNEREWQAYTEMLFHKVFPHIPDAPDFNRKQFAQKALEYYRRMGEGSELQQKYAEEKIKVEQLLDEILIRRGEKQLQSPPSENIS</sequence>
<dbReference type="RefSeq" id="WP_095071988.1">
    <property type="nucleotide sequence ID" value="NZ_LT906465.1"/>
</dbReference>
<proteinExistence type="predicted"/>
<protein>
    <submittedName>
        <fullName evidence="1">Uncharacterized protein</fullName>
    </submittedName>
</protein>
<evidence type="ECO:0000313" key="1">
    <source>
        <dbReference type="EMBL" id="SNV45356.1"/>
    </source>
</evidence>
<dbReference type="KEGG" id="ctak:4412677_01518"/>
<reference evidence="1 2" key="1">
    <citation type="submission" date="2017-06" db="EMBL/GenBank/DDBJ databases">
        <authorList>
            <consortium name="Pathogen Informatics"/>
        </authorList>
    </citation>
    <scope>NUCLEOTIDE SEQUENCE [LARGE SCALE GENOMIC DNA]</scope>
    <source>
        <strain evidence="1 2">NCTC13490</strain>
    </source>
</reference>
<organism evidence="1 2">
    <name type="scientific">Chryseobacterium taklimakanense</name>
    <dbReference type="NCBI Taxonomy" id="536441"/>
    <lineage>
        <taxon>Bacteria</taxon>
        <taxon>Pseudomonadati</taxon>
        <taxon>Bacteroidota</taxon>
        <taxon>Flavobacteriia</taxon>
        <taxon>Flavobacteriales</taxon>
        <taxon>Weeksellaceae</taxon>
        <taxon>Chryseobacterium group</taxon>
        <taxon>Chryseobacterium</taxon>
    </lineage>
</organism>
<dbReference type="AlphaFoldDB" id="A0A239XG75"/>
<name>A0A239XG75_9FLAO</name>
<dbReference type="EMBL" id="LT906465">
    <property type="protein sequence ID" value="SNV45356.1"/>
    <property type="molecule type" value="Genomic_DNA"/>
</dbReference>